<dbReference type="AlphaFoldDB" id="A0AAD7UCU5"/>
<evidence type="ECO:0000256" key="8">
    <source>
        <dbReference type="RuleBase" id="RU367043"/>
    </source>
</evidence>
<keyword evidence="6 8" id="KW-0496">Mitochondrion</keyword>
<comment type="caution">
    <text evidence="10">The sequence shown here is derived from an EMBL/GenBank/DDBJ whole genome shotgun (WGS) entry which is preliminary data.</text>
</comment>
<dbReference type="Gene3D" id="1.10.287.810">
    <property type="entry name" value="Mitochondrial import inner membrane translocase subunit tim13 like domains"/>
    <property type="match status" value="1"/>
</dbReference>
<evidence type="ECO:0000256" key="7">
    <source>
        <dbReference type="ARBA" id="ARBA00023157"/>
    </source>
</evidence>
<sequence length="90" mass="10339">MNALANIPEHQKPEMMRSLETMQMRDSLRMYNNLVEICFTDCVRSFRSKAMDSKEEACVANCAEKYIKMTQRVGYRFAEHQAAQAPAGQS</sequence>
<keyword evidence="8" id="KW-0143">Chaperone</keyword>
<evidence type="ECO:0000256" key="3">
    <source>
        <dbReference type="ARBA" id="ARBA00022833"/>
    </source>
</evidence>
<evidence type="ECO:0000313" key="10">
    <source>
        <dbReference type="EMBL" id="KAJ8601582.1"/>
    </source>
</evidence>
<keyword evidence="11" id="KW-1185">Reference proteome</keyword>
<keyword evidence="1 8" id="KW-0813">Transport</keyword>
<keyword evidence="7 8" id="KW-1015">Disulfide bond</keyword>
<evidence type="ECO:0000259" key="9">
    <source>
        <dbReference type="Pfam" id="PF02953"/>
    </source>
</evidence>
<gene>
    <name evidence="10" type="ORF">CTAYLR_005241</name>
</gene>
<comment type="domain">
    <text evidence="8">The twin CX3C motif contains 4 conserved Cys residues that form 2 disulfide bonds in the mitochondrial intermembrane space.</text>
</comment>
<comment type="subcellular location">
    <subcellularLocation>
        <location evidence="8">Mitochondrion inner membrane</location>
        <topology evidence="8">Peripheral membrane protein</topology>
        <orientation evidence="8">Intermembrane side</orientation>
    </subcellularLocation>
</comment>
<dbReference type="GO" id="GO:0015031">
    <property type="term" value="P:protein transport"/>
    <property type="evidence" value="ECO:0007669"/>
    <property type="project" value="UniProtKB-KW"/>
</dbReference>
<evidence type="ECO:0000256" key="6">
    <source>
        <dbReference type="ARBA" id="ARBA00023128"/>
    </source>
</evidence>
<dbReference type="InterPro" id="IPR050673">
    <property type="entry name" value="Mito_inner_translocase_sub"/>
</dbReference>
<dbReference type="GO" id="GO:0046872">
    <property type="term" value="F:metal ion binding"/>
    <property type="evidence" value="ECO:0007669"/>
    <property type="project" value="UniProtKB-KW"/>
</dbReference>
<keyword evidence="4 8" id="KW-0653">Protein transport</keyword>
<comment type="function">
    <text evidence="8">Mitochondrial intermembrane chaperone that participates in the import and insertion of some multi-pass transmembrane proteins into the mitochondrial inner membrane. Also required for the transfer of beta-barrel precursors from the TOM complex to the sorting and assembly machinery (SAM complex) of the outer membrane. Acts as a chaperone-like protein that protects the hydrophobic precursors from aggregation and guide them through the mitochondrial intermembrane space.</text>
</comment>
<dbReference type="Proteomes" id="UP001230188">
    <property type="component" value="Unassembled WGS sequence"/>
</dbReference>
<keyword evidence="3" id="KW-0862">Zinc</keyword>
<reference evidence="10" key="1">
    <citation type="submission" date="2023-01" db="EMBL/GenBank/DDBJ databases">
        <title>Metagenome sequencing of chrysophaentin producing Chrysophaeum taylorii.</title>
        <authorList>
            <person name="Davison J."/>
            <person name="Bewley C."/>
        </authorList>
    </citation>
    <scope>NUCLEOTIDE SEQUENCE</scope>
    <source>
        <strain evidence="10">NIES-1699</strain>
    </source>
</reference>
<dbReference type="GO" id="GO:0005743">
    <property type="term" value="C:mitochondrial inner membrane"/>
    <property type="evidence" value="ECO:0007669"/>
    <property type="project" value="UniProtKB-SubCell"/>
</dbReference>
<proteinExistence type="inferred from homology"/>
<comment type="subunit">
    <text evidence="8">Heterohexamer.</text>
</comment>
<dbReference type="SUPFAM" id="SSF144122">
    <property type="entry name" value="Tim10-like"/>
    <property type="match status" value="1"/>
</dbReference>
<accession>A0AAD7UCU5</accession>
<dbReference type="PANTHER" id="PTHR13172">
    <property type="entry name" value="MITOCHONDRIAL IMPORT INNER MEMBRANE TRANSLOCASE SUBUNIT TIM9B"/>
    <property type="match status" value="1"/>
</dbReference>
<feature type="domain" description="Tim10-like" evidence="9">
    <location>
        <begin position="20"/>
        <end position="79"/>
    </location>
</feature>
<organism evidence="10 11">
    <name type="scientific">Chrysophaeum taylorii</name>
    <dbReference type="NCBI Taxonomy" id="2483200"/>
    <lineage>
        <taxon>Eukaryota</taxon>
        <taxon>Sar</taxon>
        <taxon>Stramenopiles</taxon>
        <taxon>Ochrophyta</taxon>
        <taxon>Pelagophyceae</taxon>
        <taxon>Pelagomonadales</taxon>
        <taxon>Pelagomonadaceae</taxon>
        <taxon>Chrysophaeum</taxon>
    </lineage>
</organism>
<keyword evidence="8" id="KW-0999">Mitochondrion inner membrane</keyword>
<dbReference type="InterPro" id="IPR035427">
    <property type="entry name" value="Tim10-like_dom_sf"/>
</dbReference>
<evidence type="ECO:0000256" key="1">
    <source>
        <dbReference type="ARBA" id="ARBA00022448"/>
    </source>
</evidence>
<keyword evidence="8" id="KW-0472">Membrane</keyword>
<comment type="similarity">
    <text evidence="8">Belongs to the small Tim family.</text>
</comment>
<name>A0AAD7UCU5_9STRA</name>
<evidence type="ECO:0000256" key="5">
    <source>
        <dbReference type="ARBA" id="ARBA00023010"/>
    </source>
</evidence>
<protein>
    <recommendedName>
        <fullName evidence="8">Mitochondrial import inner membrane translocase subunit</fullName>
    </recommendedName>
</protein>
<keyword evidence="5 8" id="KW-0811">Translocation</keyword>
<evidence type="ECO:0000313" key="11">
    <source>
        <dbReference type="Proteomes" id="UP001230188"/>
    </source>
</evidence>
<keyword evidence="2" id="KW-0479">Metal-binding</keyword>
<evidence type="ECO:0000256" key="2">
    <source>
        <dbReference type="ARBA" id="ARBA00022723"/>
    </source>
</evidence>
<dbReference type="InterPro" id="IPR004217">
    <property type="entry name" value="Tim10-like"/>
</dbReference>
<dbReference type="Pfam" id="PF02953">
    <property type="entry name" value="zf-Tim10_DDP"/>
    <property type="match status" value="1"/>
</dbReference>
<dbReference type="EMBL" id="JAQMWT010000421">
    <property type="protein sequence ID" value="KAJ8601582.1"/>
    <property type="molecule type" value="Genomic_DNA"/>
</dbReference>
<evidence type="ECO:0000256" key="4">
    <source>
        <dbReference type="ARBA" id="ARBA00022927"/>
    </source>
</evidence>